<evidence type="ECO:0000256" key="1">
    <source>
        <dbReference type="ARBA" id="ARBA00004141"/>
    </source>
</evidence>
<reference evidence="14 15" key="1">
    <citation type="submission" date="2019-10" db="EMBL/GenBank/DDBJ databases">
        <authorList>
            <person name="Dong K."/>
        </authorList>
    </citation>
    <scope>NUCLEOTIDE SEQUENCE [LARGE SCALE GENOMIC DNA]</scope>
    <source>
        <strain evidence="13">Dk386</strain>
        <strain evidence="14">dk386</strain>
        <strain evidence="15">dk771</strain>
        <strain evidence="12">Dk771</strain>
    </source>
</reference>
<feature type="transmembrane region" description="Helical" evidence="7">
    <location>
        <begin position="243"/>
        <end position="268"/>
    </location>
</feature>
<dbReference type="InterPro" id="IPR035671">
    <property type="entry name" value="DsbD_gamma"/>
</dbReference>
<dbReference type="PROSITE" id="PS00194">
    <property type="entry name" value="THIOREDOXIN_1"/>
    <property type="match status" value="1"/>
</dbReference>
<gene>
    <name evidence="12" type="primary">dsbD</name>
    <name evidence="13" type="ORF">GFH30_00515</name>
    <name evidence="12" type="ORF">GHJ48_05575</name>
</gene>
<comment type="subcellular location">
    <subcellularLocation>
        <location evidence="1">Membrane</location>
        <topology evidence="1">Multi-pass membrane protein</topology>
    </subcellularLocation>
</comment>
<evidence type="ECO:0000256" key="3">
    <source>
        <dbReference type="ARBA" id="ARBA00022748"/>
    </source>
</evidence>
<dbReference type="InterPro" id="IPR012336">
    <property type="entry name" value="Thioredoxin-like_fold"/>
</dbReference>
<dbReference type="Proteomes" id="UP000327478">
    <property type="component" value="Chromosome"/>
</dbReference>
<dbReference type="Proteomes" id="UP000480556">
    <property type="component" value="Unassembled WGS sequence"/>
</dbReference>
<feature type="transmembrane region" description="Helical" evidence="7">
    <location>
        <begin position="448"/>
        <end position="466"/>
    </location>
</feature>
<feature type="domain" description="Thiol:disulfide interchange protein DsbD N-terminal" evidence="10">
    <location>
        <begin position="25"/>
        <end position="132"/>
    </location>
</feature>
<keyword evidence="3" id="KW-0201">Cytochrome c-type biogenesis</keyword>
<dbReference type="PANTHER" id="PTHR32234">
    <property type="entry name" value="THIOL:DISULFIDE INTERCHANGE PROTEIN DSBD"/>
    <property type="match status" value="1"/>
</dbReference>
<evidence type="ECO:0000313" key="12">
    <source>
        <dbReference type="EMBL" id="MQW91869.1"/>
    </source>
</evidence>
<feature type="transmembrane region" description="Helical" evidence="7">
    <location>
        <begin position="321"/>
        <end position="351"/>
    </location>
</feature>
<sequence length="600" mass="66615">MTWGKQLTYVSLALGMLSSMSYAETALLSAEQALPIQVISTSQQQAELRWDIPEQYYLYQHKIGVKQGAEQLKLDLPPAEKLYDENYGQVQVYYQQLKLNIPTQAGQKYQVTWQGCAKDRICYPPQTIEFNTDLSGLVQLEQPTTSQKRFSDLVTSSNDHAVNTTTAFADSATASDVANTSVENDAAQDQKWSARLADSSFAYGILLFFGLGILLAFTPCSLPMLPILSSLIVRDRKGLNAGLIAFTFVSSMALIYAILGLIASSAGLNFQRWLQQPSTLIAFSSLFVLFALNLFGLFEIKLPQALTHRLDRAQAMQKGGSLISASIMGMLSALLVGPCMTAPLAGALLFISQTQSQWQGALLLFVLGFGMGTPLLLASILGSRILPKAGDWMNQIKVLFAFIMLAVALYFVRPLISAATLQWLSLVLGIVFVAYVLRQLFKQSGLRWLYILCLITAVPYIAYSQYQHSQRFFITAQSTQAQWHVATTAADFERILASVPKGQRIIIDVYADWCVACQPIEQGILKNPNVQHALAPYFLIKLDLSQYDQTHQALLNQWDILGPPTYLFLDDRHKEIRGLRLTGAFSQNELLAQLARFKVS</sequence>
<dbReference type="GO" id="GO:0047134">
    <property type="term" value="F:protein-disulfide reductase [NAD(P)H] activity"/>
    <property type="evidence" value="ECO:0007669"/>
    <property type="project" value="UniProtKB-EC"/>
</dbReference>
<dbReference type="InterPro" id="IPR017937">
    <property type="entry name" value="Thioredoxin_CS"/>
</dbReference>
<dbReference type="Pfam" id="PF13098">
    <property type="entry name" value="Thioredoxin_2"/>
    <property type="match status" value="1"/>
</dbReference>
<feature type="transmembrane region" description="Helical" evidence="7">
    <location>
        <begin position="398"/>
        <end position="416"/>
    </location>
</feature>
<organism evidence="12 15">
    <name type="scientific">Acinetobacter wanghuae</name>
    <dbReference type="NCBI Taxonomy" id="2662362"/>
    <lineage>
        <taxon>Bacteria</taxon>
        <taxon>Pseudomonadati</taxon>
        <taxon>Pseudomonadota</taxon>
        <taxon>Gammaproteobacteria</taxon>
        <taxon>Moraxellales</taxon>
        <taxon>Moraxellaceae</taxon>
        <taxon>Acinetobacter</taxon>
    </lineage>
</organism>
<dbReference type="Gene3D" id="3.40.30.10">
    <property type="entry name" value="Glutaredoxin"/>
    <property type="match status" value="1"/>
</dbReference>
<dbReference type="Pfam" id="PF11412">
    <property type="entry name" value="DsbD_N"/>
    <property type="match status" value="1"/>
</dbReference>
<dbReference type="SUPFAM" id="SSF74863">
    <property type="entry name" value="Thiol:disulfide interchange protein DsbD, N-terminal domain (DsbD-alpha)"/>
    <property type="match status" value="1"/>
</dbReference>
<name>A0A5Q0NZW9_9GAMM</name>
<dbReference type="InterPro" id="IPR036929">
    <property type="entry name" value="DsbDN_sf"/>
</dbReference>
<dbReference type="AlphaFoldDB" id="A0A5Q0NZW9"/>
<feature type="signal peptide" evidence="8">
    <location>
        <begin position="1"/>
        <end position="23"/>
    </location>
</feature>
<protein>
    <submittedName>
        <fullName evidence="12">Protein-disulfide reductase DsbD</fullName>
        <ecNumber evidence="12">1.8.1.8</ecNumber>
    </submittedName>
</protein>
<dbReference type="CDD" id="cd02953">
    <property type="entry name" value="DsbDgamma"/>
    <property type="match status" value="1"/>
</dbReference>
<proteinExistence type="predicted"/>
<keyword evidence="4 7" id="KW-1133">Transmembrane helix</keyword>
<evidence type="ECO:0000313" key="13">
    <source>
        <dbReference type="EMBL" id="QGA09972.1"/>
    </source>
</evidence>
<evidence type="ECO:0000259" key="10">
    <source>
        <dbReference type="Pfam" id="PF11412"/>
    </source>
</evidence>
<dbReference type="Pfam" id="PF02683">
    <property type="entry name" value="DsbD_TM"/>
    <property type="match status" value="1"/>
</dbReference>
<evidence type="ECO:0000259" key="11">
    <source>
        <dbReference type="Pfam" id="PF13098"/>
    </source>
</evidence>
<dbReference type="RefSeq" id="WP_153370149.1">
    <property type="nucleotide sequence ID" value="NZ_CP045650.1"/>
</dbReference>
<evidence type="ECO:0000256" key="8">
    <source>
        <dbReference type="SAM" id="SignalP"/>
    </source>
</evidence>
<dbReference type="InterPro" id="IPR036249">
    <property type="entry name" value="Thioredoxin-like_sf"/>
</dbReference>
<feature type="domain" description="Thioredoxin-like fold" evidence="11">
    <location>
        <begin position="501"/>
        <end position="594"/>
    </location>
</feature>
<accession>A0A5Q0NZW9</accession>
<dbReference type="GO" id="GO:0045454">
    <property type="term" value="P:cell redox homeostasis"/>
    <property type="evidence" value="ECO:0007669"/>
    <property type="project" value="TreeGrafter"/>
</dbReference>
<evidence type="ECO:0000256" key="4">
    <source>
        <dbReference type="ARBA" id="ARBA00022989"/>
    </source>
</evidence>
<evidence type="ECO:0000256" key="7">
    <source>
        <dbReference type="SAM" id="Phobius"/>
    </source>
</evidence>
<feature type="transmembrane region" description="Helical" evidence="7">
    <location>
        <begin position="201"/>
        <end position="222"/>
    </location>
</feature>
<evidence type="ECO:0000313" key="15">
    <source>
        <dbReference type="Proteomes" id="UP000480556"/>
    </source>
</evidence>
<evidence type="ECO:0000256" key="6">
    <source>
        <dbReference type="ARBA" id="ARBA00023284"/>
    </source>
</evidence>
<keyword evidence="2 7" id="KW-0812">Transmembrane</keyword>
<dbReference type="GO" id="GO:0016020">
    <property type="term" value="C:membrane"/>
    <property type="evidence" value="ECO:0007669"/>
    <property type="project" value="UniProtKB-SubCell"/>
</dbReference>
<keyword evidence="14" id="KW-1185">Reference proteome</keyword>
<dbReference type="NCBIfam" id="NF001419">
    <property type="entry name" value="PRK00293.1"/>
    <property type="match status" value="1"/>
</dbReference>
<dbReference type="InterPro" id="IPR003834">
    <property type="entry name" value="Cyt_c_assmbl_TM_dom"/>
</dbReference>
<evidence type="ECO:0000313" key="14">
    <source>
        <dbReference type="Proteomes" id="UP000327478"/>
    </source>
</evidence>
<keyword evidence="8" id="KW-0732">Signal</keyword>
<dbReference type="InterPro" id="IPR028250">
    <property type="entry name" value="DsbDN"/>
</dbReference>
<evidence type="ECO:0000256" key="5">
    <source>
        <dbReference type="ARBA" id="ARBA00023136"/>
    </source>
</evidence>
<keyword evidence="12" id="KW-0560">Oxidoreductase</keyword>
<evidence type="ECO:0000259" key="9">
    <source>
        <dbReference type="Pfam" id="PF02683"/>
    </source>
</evidence>
<dbReference type="EMBL" id="WITK01000006">
    <property type="protein sequence ID" value="MQW91869.1"/>
    <property type="molecule type" value="Genomic_DNA"/>
</dbReference>
<evidence type="ECO:0000256" key="2">
    <source>
        <dbReference type="ARBA" id="ARBA00022692"/>
    </source>
</evidence>
<feature type="chain" id="PRO_5044623563" evidence="8">
    <location>
        <begin position="24"/>
        <end position="600"/>
    </location>
</feature>
<keyword evidence="6" id="KW-0676">Redox-active center</keyword>
<dbReference type="EMBL" id="CP045650">
    <property type="protein sequence ID" value="QGA09972.1"/>
    <property type="molecule type" value="Genomic_DNA"/>
</dbReference>
<dbReference type="PANTHER" id="PTHR32234:SF0">
    <property type="entry name" value="THIOL:DISULFIDE INTERCHANGE PROTEIN DSBD"/>
    <property type="match status" value="1"/>
</dbReference>
<feature type="transmembrane region" description="Helical" evidence="7">
    <location>
        <begin position="363"/>
        <end position="386"/>
    </location>
</feature>
<dbReference type="EC" id="1.8.1.8" evidence="12"/>
<feature type="transmembrane region" description="Helical" evidence="7">
    <location>
        <begin position="422"/>
        <end position="441"/>
    </location>
</feature>
<dbReference type="Gene3D" id="2.60.40.1250">
    <property type="entry name" value="Thiol:disulfide interchange protein DsbD, N-terminal domain"/>
    <property type="match status" value="1"/>
</dbReference>
<dbReference type="GO" id="GO:0017004">
    <property type="term" value="P:cytochrome complex assembly"/>
    <property type="evidence" value="ECO:0007669"/>
    <property type="project" value="UniProtKB-KW"/>
</dbReference>
<feature type="transmembrane region" description="Helical" evidence="7">
    <location>
        <begin position="280"/>
        <end position="300"/>
    </location>
</feature>
<keyword evidence="5 7" id="KW-0472">Membrane</keyword>
<dbReference type="SUPFAM" id="SSF52833">
    <property type="entry name" value="Thioredoxin-like"/>
    <property type="match status" value="1"/>
</dbReference>
<feature type="domain" description="Cytochrome C biogenesis protein transmembrane" evidence="9">
    <location>
        <begin position="205"/>
        <end position="415"/>
    </location>
</feature>